<feature type="compositionally biased region" description="Gly residues" evidence="1">
    <location>
        <begin position="289"/>
        <end position="298"/>
    </location>
</feature>
<reference evidence="3" key="1">
    <citation type="submission" date="2021-07" db="EMBL/GenBank/DDBJ databases">
        <authorList>
            <person name="Catto M.A."/>
            <person name="Jacobson A."/>
            <person name="Kennedy G."/>
            <person name="Labadie P."/>
            <person name="Hunt B.G."/>
            <person name="Srinivasan R."/>
        </authorList>
    </citation>
    <scope>NUCLEOTIDE SEQUENCE</scope>
    <source>
        <strain evidence="3">PL_HMW_Pooled</strain>
        <tissue evidence="3">Head</tissue>
    </source>
</reference>
<comment type="caution">
    <text evidence="3">The sequence shown here is derived from an EMBL/GenBank/DDBJ whole genome shotgun (WGS) entry which is preliminary data.</text>
</comment>
<dbReference type="GO" id="GO:0005891">
    <property type="term" value="C:voltage-gated calcium channel complex"/>
    <property type="evidence" value="ECO:0007669"/>
    <property type="project" value="TreeGrafter"/>
</dbReference>
<name>A0AAE1H6B9_9NEOP</name>
<evidence type="ECO:0000313" key="4">
    <source>
        <dbReference type="Proteomes" id="UP001219518"/>
    </source>
</evidence>
<feature type="domain" description="Voltage-dependent calcium channel alpha-2/delta subunit conserved region" evidence="2">
    <location>
        <begin position="4"/>
        <end position="216"/>
    </location>
</feature>
<dbReference type="PANTHER" id="PTHR10166:SF37">
    <property type="entry name" value="STOLID, ISOFORM H"/>
    <property type="match status" value="1"/>
</dbReference>
<dbReference type="Pfam" id="PF08473">
    <property type="entry name" value="VGCC_alpha2"/>
    <property type="match status" value="1"/>
</dbReference>
<protein>
    <submittedName>
        <fullName evidence="3">Voltage-dependent calcium channel subunit alpha-2/delta-3</fullName>
    </submittedName>
</protein>
<evidence type="ECO:0000256" key="1">
    <source>
        <dbReference type="SAM" id="MobiDB-lite"/>
    </source>
</evidence>
<evidence type="ECO:0000313" key="3">
    <source>
        <dbReference type="EMBL" id="KAK3914550.1"/>
    </source>
</evidence>
<dbReference type="Proteomes" id="UP001219518">
    <property type="component" value="Unassembled WGS sequence"/>
</dbReference>
<dbReference type="InterPro" id="IPR051173">
    <property type="entry name" value="Ca_channel_alpha-2/delta"/>
</dbReference>
<sequence length="549" mass="59667">MALWRSEGYQFFGATMSFVATRSGLLRWQKLGDVHHAEQNPPFAEASRRSIDEVWYRRAVDQHRVEPESFVYSVPFDGGQRGRPLVTATHAVFVEHKGHRAPSAVVGVQYLQSILAAHFLNITSTCTSKCSKTCKSDELDCYVLDNNGFIILSEVPEQAGAFFGQVDGTIMDSLVQDRIFKKVAVYDYQGACSDQDSPYSAAPGSPRAPTMSALLRSVTEGVFSYIAALSLDLQLGALLSDTWAVAGRVLRDFQSFADEDDSYTELEDEDENPDDDEEEEEDDSEDGVGSAGGSGPGSQGEEEVSNTLDEVPRPPGPRPDHGNHIGQSHGTGGWEQQSVDLEQVYRKTDHPGGGDAAPGSGPLPVPPPMVSTSDDDVLRSEEAPPPVDEPPPPPQPNPTLNASRLRPCDKRVDLYVLQPERLNASGAANPLKGKLTNCHATGCERPFSVQKIPHSNLILLVVDTLCPCGNKKLAIQPQEVVYEGASSSCKGRNPRDNLVRRRPPKCISYHPEEVEIHACGSATKQSLTASWAFLVLATLRHVGLAWLAS</sequence>
<accession>A0AAE1H6B9</accession>
<keyword evidence="4" id="KW-1185">Reference proteome</keyword>
<dbReference type="PANTHER" id="PTHR10166">
    <property type="entry name" value="VOLTAGE-DEPENDENT CALCIUM CHANNEL SUBUNIT ALPHA-2/DELTA-RELATED"/>
    <property type="match status" value="1"/>
</dbReference>
<evidence type="ECO:0000259" key="2">
    <source>
        <dbReference type="Pfam" id="PF08473"/>
    </source>
</evidence>
<dbReference type="EMBL" id="JAHWGI010000383">
    <property type="protein sequence ID" value="KAK3914550.1"/>
    <property type="molecule type" value="Genomic_DNA"/>
</dbReference>
<gene>
    <name evidence="3" type="ORF">KUF71_005346</name>
</gene>
<feature type="region of interest" description="Disordered" evidence="1">
    <location>
        <begin position="259"/>
        <end position="333"/>
    </location>
</feature>
<dbReference type="InterPro" id="IPR013680">
    <property type="entry name" value="VDCC_a2/dsu"/>
</dbReference>
<reference evidence="3" key="2">
    <citation type="journal article" date="2023" name="BMC Genomics">
        <title>Pest status, molecular evolution, and epigenetic factors derived from the genome assembly of Frankliniella fusca, a thysanopteran phytovirus vector.</title>
        <authorList>
            <person name="Catto M.A."/>
            <person name="Labadie P.E."/>
            <person name="Jacobson A.L."/>
            <person name="Kennedy G.G."/>
            <person name="Srinivasan R."/>
            <person name="Hunt B.G."/>
        </authorList>
    </citation>
    <scope>NUCLEOTIDE SEQUENCE</scope>
    <source>
        <strain evidence="3">PL_HMW_Pooled</strain>
    </source>
</reference>
<organism evidence="3 4">
    <name type="scientific">Frankliniella fusca</name>
    <dbReference type="NCBI Taxonomy" id="407009"/>
    <lineage>
        <taxon>Eukaryota</taxon>
        <taxon>Metazoa</taxon>
        <taxon>Ecdysozoa</taxon>
        <taxon>Arthropoda</taxon>
        <taxon>Hexapoda</taxon>
        <taxon>Insecta</taxon>
        <taxon>Pterygota</taxon>
        <taxon>Neoptera</taxon>
        <taxon>Paraneoptera</taxon>
        <taxon>Thysanoptera</taxon>
        <taxon>Terebrantia</taxon>
        <taxon>Thripoidea</taxon>
        <taxon>Thripidae</taxon>
        <taxon>Frankliniella</taxon>
    </lineage>
</organism>
<proteinExistence type="predicted"/>
<feature type="compositionally biased region" description="Pro residues" evidence="1">
    <location>
        <begin position="383"/>
        <end position="397"/>
    </location>
</feature>
<dbReference type="GO" id="GO:0005245">
    <property type="term" value="F:voltage-gated calcium channel activity"/>
    <property type="evidence" value="ECO:0007669"/>
    <property type="project" value="TreeGrafter"/>
</dbReference>
<dbReference type="AlphaFoldDB" id="A0AAE1H6B9"/>
<feature type="region of interest" description="Disordered" evidence="1">
    <location>
        <begin position="346"/>
        <end position="406"/>
    </location>
</feature>
<feature type="compositionally biased region" description="Acidic residues" evidence="1">
    <location>
        <begin position="259"/>
        <end position="286"/>
    </location>
</feature>